<dbReference type="Gene3D" id="3.10.50.40">
    <property type="match status" value="1"/>
</dbReference>
<dbReference type="SUPFAM" id="SSF54534">
    <property type="entry name" value="FKBP-like"/>
    <property type="match status" value="1"/>
</dbReference>
<keyword evidence="4" id="KW-0677">Repeat</keyword>
<evidence type="ECO:0000256" key="6">
    <source>
        <dbReference type="ARBA" id="ARBA00022837"/>
    </source>
</evidence>
<dbReference type="AlphaFoldDB" id="A0A915PT56"/>
<feature type="domain" description="EF-hand" evidence="12">
    <location>
        <begin position="394"/>
        <end position="429"/>
    </location>
</feature>
<evidence type="ECO:0000259" key="11">
    <source>
        <dbReference type="PROSITE" id="PS50059"/>
    </source>
</evidence>
<reference evidence="14" key="1">
    <citation type="submission" date="2022-11" db="UniProtKB">
        <authorList>
            <consortium name="WormBaseParasite"/>
        </authorList>
    </citation>
    <scope>IDENTIFICATION</scope>
</reference>
<dbReference type="InterPro" id="IPR052273">
    <property type="entry name" value="PPIase_FKBP"/>
</dbReference>
<sequence>MGILWERQAVAFHSVFPKSVILNQNTRQLIEVRTAKQVPIVFDIQQQKSKENTGKLMAEFVLLEGENQRERARIQAAQARCELKPIQQAFFFPSLGPLSVGFQLVECGGPIAPRITEKVGSKDDEIKGPCRGHSTCDTHTISTPPHTERRASYCALKCELSVHFDESVSYESIPTASIKVPFRAGHCSDVVGSDTQLLGEVGKKRKLEDSIPVIEIRGEGQPMTAAQIRQLEEISNGGPLDIKIEKTWQPVDCPRAAKRKDFITFHYKAFTEANKKCDQSYGREPIRIQLGVGMIMPGLDKGMRGMCDTELRKIQVPYRLSRKRKSKVWKNIPNDEHWLSFNIEMLSVEPWSLDLQFKFLDTNNDTVLTENELVKFQQTMKKNFGKVWSNENIDYVIAARYYIRYFDIDGNGEIDLMEFRRIMERDLAAMTAVGSGRKQEGRKRDPSVAWILDFNNDGIVSIEEIDRADEVLQGEPAVLPMFTKDEL</sequence>
<keyword evidence="7 10" id="KW-0697">Rotamase</keyword>
<evidence type="ECO:0000313" key="14">
    <source>
        <dbReference type="WBParaSite" id="sdigi.contig4.g496.t1"/>
    </source>
</evidence>
<keyword evidence="5" id="KW-0256">Endoplasmic reticulum</keyword>
<evidence type="ECO:0000256" key="5">
    <source>
        <dbReference type="ARBA" id="ARBA00022824"/>
    </source>
</evidence>
<dbReference type="InterPro" id="IPR018247">
    <property type="entry name" value="EF_Hand_1_Ca_BS"/>
</dbReference>
<dbReference type="GO" id="GO:0005509">
    <property type="term" value="F:calcium ion binding"/>
    <property type="evidence" value="ECO:0007669"/>
    <property type="project" value="InterPro"/>
</dbReference>
<dbReference type="SMART" id="SM00054">
    <property type="entry name" value="EFh"/>
    <property type="match status" value="2"/>
</dbReference>
<dbReference type="PROSITE" id="PS50222">
    <property type="entry name" value="EF_HAND_2"/>
    <property type="match status" value="1"/>
</dbReference>
<dbReference type="WBParaSite" id="sdigi.contig4.g496.t1">
    <property type="protein sequence ID" value="sdigi.contig4.g496.t1"/>
    <property type="gene ID" value="sdigi.contig4.g496"/>
</dbReference>
<dbReference type="EC" id="5.2.1.8" evidence="2 10"/>
<evidence type="ECO:0000259" key="12">
    <source>
        <dbReference type="PROSITE" id="PS50222"/>
    </source>
</evidence>
<evidence type="ECO:0000256" key="10">
    <source>
        <dbReference type="PROSITE-ProRule" id="PRU00277"/>
    </source>
</evidence>
<organism evidence="13 14">
    <name type="scientific">Setaria digitata</name>
    <dbReference type="NCBI Taxonomy" id="48799"/>
    <lineage>
        <taxon>Eukaryota</taxon>
        <taxon>Metazoa</taxon>
        <taxon>Ecdysozoa</taxon>
        <taxon>Nematoda</taxon>
        <taxon>Chromadorea</taxon>
        <taxon>Rhabditida</taxon>
        <taxon>Spirurina</taxon>
        <taxon>Spiruromorpha</taxon>
        <taxon>Filarioidea</taxon>
        <taxon>Setariidae</taxon>
        <taxon>Setaria</taxon>
    </lineage>
</organism>
<evidence type="ECO:0000256" key="4">
    <source>
        <dbReference type="ARBA" id="ARBA00022737"/>
    </source>
</evidence>
<dbReference type="InterPro" id="IPR002048">
    <property type="entry name" value="EF_hand_dom"/>
</dbReference>
<comment type="catalytic activity">
    <reaction evidence="1 10">
        <text>[protein]-peptidylproline (omega=180) = [protein]-peptidylproline (omega=0)</text>
        <dbReference type="Rhea" id="RHEA:16237"/>
        <dbReference type="Rhea" id="RHEA-COMP:10747"/>
        <dbReference type="Rhea" id="RHEA-COMP:10748"/>
        <dbReference type="ChEBI" id="CHEBI:83833"/>
        <dbReference type="ChEBI" id="CHEBI:83834"/>
        <dbReference type="EC" id="5.2.1.8"/>
    </reaction>
</comment>
<dbReference type="InterPro" id="IPR046357">
    <property type="entry name" value="PPIase_dom_sf"/>
</dbReference>
<feature type="domain" description="PPIase FKBP-type" evidence="11">
    <location>
        <begin position="260"/>
        <end position="349"/>
    </location>
</feature>
<accession>A0A915PT56</accession>
<protein>
    <recommendedName>
        <fullName evidence="2 10">peptidylprolyl isomerase</fullName>
        <ecNumber evidence="2 10">5.2.1.8</ecNumber>
    </recommendedName>
</protein>
<dbReference type="Gene3D" id="1.10.238.10">
    <property type="entry name" value="EF-hand"/>
    <property type="match status" value="1"/>
</dbReference>
<dbReference type="PANTHER" id="PTHR46222:SF3">
    <property type="entry name" value="PEPTIDYLPROLYL ISOMERASE"/>
    <property type="match status" value="1"/>
</dbReference>
<dbReference type="SUPFAM" id="SSF47473">
    <property type="entry name" value="EF-hand"/>
    <property type="match status" value="1"/>
</dbReference>
<evidence type="ECO:0000256" key="9">
    <source>
        <dbReference type="ARBA" id="ARBA00023235"/>
    </source>
</evidence>
<keyword evidence="8" id="KW-0325">Glycoprotein</keyword>
<name>A0A915PT56_9BILA</name>
<evidence type="ECO:0000256" key="1">
    <source>
        <dbReference type="ARBA" id="ARBA00000971"/>
    </source>
</evidence>
<keyword evidence="13" id="KW-1185">Reference proteome</keyword>
<keyword evidence="3" id="KW-0732">Signal</keyword>
<evidence type="ECO:0000313" key="13">
    <source>
        <dbReference type="Proteomes" id="UP000887581"/>
    </source>
</evidence>
<keyword evidence="9 10" id="KW-0413">Isomerase</keyword>
<dbReference type="PROSITE" id="PS00018">
    <property type="entry name" value="EF_HAND_1"/>
    <property type="match status" value="2"/>
</dbReference>
<evidence type="ECO:0000256" key="3">
    <source>
        <dbReference type="ARBA" id="ARBA00022729"/>
    </source>
</evidence>
<dbReference type="InterPro" id="IPR011992">
    <property type="entry name" value="EF-hand-dom_pair"/>
</dbReference>
<evidence type="ECO:0000256" key="8">
    <source>
        <dbReference type="ARBA" id="ARBA00023180"/>
    </source>
</evidence>
<dbReference type="InterPro" id="IPR001179">
    <property type="entry name" value="PPIase_FKBP_dom"/>
</dbReference>
<dbReference type="GO" id="GO:0005783">
    <property type="term" value="C:endoplasmic reticulum"/>
    <property type="evidence" value="ECO:0007669"/>
    <property type="project" value="UniProtKB-ARBA"/>
</dbReference>
<dbReference type="PANTHER" id="PTHR46222">
    <property type="entry name" value="PEPTIDYL-PROLYL CIS-TRANS ISOMERASE FKBP7/14"/>
    <property type="match status" value="1"/>
</dbReference>
<dbReference type="GO" id="GO:0003755">
    <property type="term" value="F:peptidyl-prolyl cis-trans isomerase activity"/>
    <property type="evidence" value="ECO:0007669"/>
    <property type="project" value="UniProtKB-KW"/>
</dbReference>
<evidence type="ECO:0000256" key="2">
    <source>
        <dbReference type="ARBA" id="ARBA00013194"/>
    </source>
</evidence>
<dbReference type="Proteomes" id="UP000887581">
    <property type="component" value="Unplaced"/>
</dbReference>
<dbReference type="Pfam" id="PF00254">
    <property type="entry name" value="FKBP_C"/>
    <property type="match status" value="1"/>
</dbReference>
<proteinExistence type="predicted"/>
<keyword evidence="6" id="KW-0106">Calcium</keyword>
<evidence type="ECO:0000256" key="7">
    <source>
        <dbReference type="ARBA" id="ARBA00023110"/>
    </source>
</evidence>
<dbReference type="PROSITE" id="PS50059">
    <property type="entry name" value="FKBP_PPIASE"/>
    <property type="match status" value="1"/>
</dbReference>